<gene>
    <name evidence="2" type="ORF">ACFQMA_19800</name>
</gene>
<comment type="caution">
    <text evidence="2">The sequence shown here is derived from an EMBL/GenBank/DDBJ whole genome shotgun (WGS) entry which is preliminary data.</text>
</comment>
<reference evidence="2 3" key="1">
    <citation type="journal article" date="2019" name="Int. J. Syst. Evol. Microbiol.">
        <title>The Global Catalogue of Microorganisms (GCM) 10K type strain sequencing project: providing services to taxonomists for standard genome sequencing and annotation.</title>
        <authorList>
            <consortium name="The Broad Institute Genomics Platform"/>
            <consortium name="The Broad Institute Genome Sequencing Center for Infectious Disease"/>
            <person name="Wu L."/>
            <person name="Ma J."/>
        </authorList>
    </citation>
    <scope>NUCLEOTIDE SEQUENCE [LARGE SCALE GENOMIC DNA]</scope>
    <source>
        <strain evidence="2 3">XZYJT29</strain>
    </source>
</reference>
<evidence type="ECO:0000313" key="2">
    <source>
        <dbReference type="EMBL" id="MFC7142066.1"/>
    </source>
</evidence>
<evidence type="ECO:0000313" key="3">
    <source>
        <dbReference type="Proteomes" id="UP001596432"/>
    </source>
</evidence>
<dbReference type="Proteomes" id="UP001596432">
    <property type="component" value="Unassembled WGS sequence"/>
</dbReference>
<proteinExistence type="predicted"/>
<keyword evidence="1" id="KW-0472">Membrane</keyword>
<feature type="transmembrane region" description="Helical" evidence="1">
    <location>
        <begin position="23"/>
        <end position="45"/>
    </location>
</feature>
<dbReference type="RefSeq" id="WP_274323140.1">
    <property type="nucleotide sequence ID" value="NZ_CP118158.1"/>
</dbReference>
<accession>A0ABD5Y5B1</accession>
<organism evidence="2 3">
    <name type="scientific">Halosimplex aquaticum</name>
    <dbReference type="NCBI Taxonomy" id="3026162"/>
    <lineage>
        <taxon>Archaea</taxon>
        <taxon>Methanobacteriati</taxon>
        <taxon>Methanobacteriota</taxon>
        <taxon>Stenosarchaea group</taxon>
        <taxon>Halobacteria</taxon>
        <taxon>Halobacteriales</taxon>
        <taxon>Haloarculaceae</taxon>
        <taxon>Halosimplex</taxon>
    </lineage>
</organism>
<sequence>MSSVSRLTAPLAGASEWLEAHPVAYFLALVAAPVAARLVIAVFTSEGLREAALSGLVFGVVFATVTLALRRFVGR</sequence>
<feature type="transmembrane region" description="Helical" evidence="1">
    <location>
        <begin position="51"/>
        <end position="69"/>
    </location>
</feature>
<keyword evidence="1" id="KW-0812">Transmembrane</keyword>
<dbReference type="GeneID" id="78822400"/>
<protein>
    <submittedName>
        <fullName evidence="2">Uncharacterized protein</fullName>
    </submittedName>
</protein>
<dbReference type="AlphaFoldDB" id="A0ABD5Y5B1"/>
<name>A0ABD5Y5B1_9EURY</name>
<dbReference type="EMBL" id="JBHTAS010000001">
    <property type="protein sequence ID" value="MFC7142066.1"/>
    <property type="molecule type" value="Genomic_DNA"/>
</dbReference>
<evidence type="ECO:0000256" key="1">
    <source>
        <dbReference type="SAM" id="Phobius"/>
    </source>
</evidence>
<keyword evidence="3" id="KW-1185">Reference proteome</keyword>
<keyword evidence="1" id="KW-1133">Transmembrane helix</keyword>